<reference evidence="1" key="1">
    <citation type="submission" date="2023-03" db="EMBL/GenBank/DDBJ databases">
        <authorList>
            <person name="Cremers G."/>
            <person name="Picone N."/>
        </authorList>
    </citation>
    <scope>NUCLEOTIDE SEQUENCE</scope>
    <source>
        <strain evidence="1">Sample_alias</strain>
    </source>
</reference>
<name>A0ABN8XDW8_9BACT</name>
<gene>
    <name evidence="1" type="ORF">MFUM_1099</name>
</gene>
<dbReference type="Proteomes" id="UP001161497">
    <property type="component" value="Chromosome"/>
</dbReference>
<proteinExistence type="predicted"/>
<keyword evidence="2" id="KW-1185">Reference proteome</keyword>
<evidence type="ECO:0000313" key="2">
    <source>
        <dbReference type="Proteomes" id="UP001161497"/>
    </source>
</evidence>
<organism evidence="1 2">
    <name type="scientific">Candidatus Methylacidiphilum fumarolicum</name>
    <dbReference type="NCBI Taxonomy" id="591154"/>
    <lineage>
        <taxon>Bacteria</taxon>
        <taxon>Pseudomonadati</taxon>
        <taxon>Verrucomicrobiota</taxon>
        <taxon>Methylacidiphilae</taxon>
        <taxon>Methylacidiphilales</taxon>
        <taxon>Methylacidiphilaceae</taxon>
        <taxon>Methylacidiphilum (ex Ratnadevi et al. 2023)</taxon>
    </lineage>
</organism>
<accession>A0ABN8XDW8</accession>
<dbReference type="EMBL" id="OX458932">
    <property type="protein sequence ID" value="CAI9085466.1"/>
    <property type="molecule type" value="Genomic_DNA"/>
</dbReference>
<sequence>MVDSSRSENSLAIASLLIREYDGLTTLEWNPKESILLETYFPS</sequence>
<protein>
    <submittedName>
        <fullName evidence="1">Uncharacterized protein</fullName>
    </submittedName>
</protein>
<evidence type="ECO:0000313" key="1">
    <source>
        <dbReference type="EMBL" id="CAI9085466.1"/>
    </source>
</evidence>